<sequence>MYTVTTSSAGTSQLFGVWALLLGTVVFADITSVLGIQPSGDYPLAQHKDGSGNPQSEFKQRRWSSMVYPRNPAAFRRRNGLFGVHKGPWEDHTTIDPLSRFHYPGMRVNRRRRPIRPEDEPNRQQNTAQVATGTMSSEDHFSPLVQRRKLLRPRKPPVIPFNRDESDGRGVDTASDEAQNTNADDRGEQPHLIPFRYSTNNGYYRQPPRPHVNPSGSDAPSTTEGLSDETTETKGYIDLPGYWKPIRVPPYGYNYPRWYHVQRTKGDALISYDKEKNDEEQSIEEGFSNPGSVGLLQGPTNETTKELETSKSSSSNEDSSTTEQATNSGSLNLRSHVTLSPAFPTKSRGYPFQLGLQGLTSVRDGLPSQRPRMPFEKPTFGPSGVAGSTPQPERPMDYQTWLRRHHGKMNHLTEPVTDEVSEVTTPSAPVLAQATSVLPHADEATLAPTSTASSTATFPISPSPSGRPITDENNGQTLVETVTYSSPPYRPFDSSRPESSSGYPAIAKPIAEAGPPKVLSTSATSTFYTNIKEDGAANPQNRRHNIQATFIGPVRHHKPGVTTMQPHESHHHQQQQQQQKKYSQSFERSEEQQRSASQLEGVRSRYAYPEFPSKVGEDQSEGPAQADQQDRLRAGEVAGVVIGIVSLIATLVCCVIFLVLKKPLAASEEPAFSSPEPPITSLQRTFSGGVNRAMFVGDVNSHGMGIPPVGDFDGADEDSRSSPPPPRPPSSHTSLLSPAHHGQSHTAGLKGTLMQSIPEWSYSPASSIRLSFDEVQQAVQGQRSGRDRDFGRGQRGGEPPGGHNGQALSRAEVNLAPEHREPLARPTGYI</sequence>
<feature type="compositionally biased region" description="Polar residues" evidence="1">
    <location>
        <begin position="124"/>
        <end position="136"/>
    </location>
</feature>
<feature type="region of interest" description="Disordered" evidence="1">
    <location>
        <begin position="112"/>
        <end position="237"/>
    </location>
</feature>
<feature type="compositionally biased region" description="Gly residues" evidence="1">
    <location>
        <begin position="793"/>
        <end position="804"/>
    </location>
</feature>
<feature type="compositionally biased region" description="Low complexity" evidence="1">
    <location>
        <begin position="310"/>
        <end position="323"/>
    </location>
</feature>
<evidence type="ECO:0000256" key="2">
    <source>
        <dbReference type="SAM" id="Phobius"/>
    </source>
</evidence>
<keyword evidence="2" id="KW-0812">Transmembrane</keyword>
<evidence type="ECO:0000256" key="1">
    <source>
        <dbReference type="SAM" id="MobiDB-lite"/>
    </source>
</evidence>
<feature type="region of interest" description="Disordered" evidence="1">
    <location>
        <begin position="366"/>
        <end position="393"/>
    </location>
</feature>
<feature type="compositionally biased region" description="Basic residues" evidence="1">
    <location>
        <begin position="146"/>
        <end position="155"/>
    </location>
</feature>
<feature type="compositionally biased region" description="Low complexity" evidence="1">
    <location>
        <begin position="447"/>
        <end position="464"/>
    </location>
</feature>
<dbReference type="EnsemblMetazoa" id="XM_022789650">
    <property type="protein sequence ID" value="XP_022645385"/>
    <property type="gene ID" value="LOC111243698"/>
</dbReference>
<accession>A0A7M7J769</accession>
<feature type="region of interest" description="Disordered" evidence="1">
    <location>
        <begin position="774"/>
        <end position="830"/>
    </location>
</feature>
<feature type="region of interest" description="Disordered" evidence="1">
    <location>
        <begin position="275"/>
        <end position="333"/>
    </location>
</feature>
<feature type="compositionally biased region" description="Polar residues" evidence="1">
    <location>
        <begin position="214"/>
        <end position="225"/>
    </location>
</feature>
<reference evidence="3" key="1">
    <citation type="submission" date="2021-01" db="UniProtKB">
        <authorList>
            <consortium name="EnsemblMetazoa"/>
        </authorList>
    </citation>
    <scope>IDENTIFICATION</scope>
</reference>
<keyword evidence="4" id="KW-1185">Reference proteome</keyword>
<name>A0A7M7J769_VARDE</name>
<evidence type="ECO:0000313" key="3">
    <source>
        <dbReference type="EnsemblMetazoa" id="XP_022645385"/>
    </source>
</evidence>
<keyword evidence="2" id="KW-1133">Transmembrane helix</keyword>
<feature type="compositionally biased region" description="Polar residues" evidence="1">
    <location>
        <begin position="324"/>
        <end position="333"/>
    </location>
</feature>
<evidence type="ECO:0000313" key="4">
    <source>
        <dbReference type="Proteomes" id="UP000594260"/>
    </source>
</evidence>
<feature type="region of interest" description="Disordered" evidence="1">
    <location>
        <begin position="551"/>
        <end position="603"/>
    </location>
</feature>
<protein>
    <submittedName>
        <fullName evidence="3">Uncharacterized protein</fullName>
    </submittedName>
</protein>
<feature type="transmembrane region" description="Helical" evidence="2">
    <location>
        <begin position="637"/>
        <end position="660"/>
    </location>
</feature>
<keyword evidence="2" id="KW-0472">Membrane</keyword>
<dbReference type="RefSeq" id="XP_022645385.1">
    <property type="nucleotide sequence ID" value="XM_022789650.1"/>
</dbReference>
<dbReference type="Proteomes" id="UP000594260">
    <property type="component" value="Unplaced"/>
</dbReference>
<dbReference type="AlphaFoldDB" id="A0A7M7J769"/>
<feature type="region of interest" description="Disordered" evidence="1">
    <location>
        <begin position="705"/>
        <end position="747"/>
    </location>
</feature>
<proteinExistence type="predicted"/>
<feature type="region of interest" description="Disordered" evidence="1">
    <location>
        <begin position="447"/>
        <end position="508"/>
    </location>
</feature>
<feature type="compositionally biased region" description="Polar residues" evidence="1">
    <location>
        <begin position="471"/>
        <end position="486"/>
    </location>
</feature>
<organism evidence="3 4">
    <name type="scientific">Varroa destructor</name>
    <name type="common">Honeybee mite</name>
    <dbReference type="NCBI Taxonomy" id="109461"/>
    <lineage>
        <taxon>Eukaryota</taxon>
        <taxon>Metazoa</taxon>
        <taxon>Ecdysozoa</taxon>
        <taxon>Arthropoda</taxon>
        <taxon>Chelicerata</taxon>
        <taxon>Arachnida</taxon>
        <taxon>Acari</taxon>
        <taxon>Parasitiformes</taxon>
        <taxon>Mesostigmata</taxon>
        <taxon>Gamasina</taxon>
        <taxon>Dermanyssoidea</taxon>
        <taxon>Varroidae</taxon>
        <taxon>Varroa</taxon>
    </lineage>
</organism>
<dbReference type="GeneID" id="111243698"/>